<sequence>MCESGLHGKIAANKPLLKDTNKNKRFAWAKKHEQWTLDWWKLVLWSDESNFEIFGSNLLVFVRRRVSEHMISTCVVPNVKHGGGVMVLCW</sequence>
<gene>
    <name evidence="1" type="ORF">GSONMT00020354001</name>
</gene>
<dbReference type="InterPro" id="IPR036397">
    <property type="entry name" value="RNaseH_sf"/>
</dbReference>
<evidence type="ECO:0000313" key="1">
    <source>
        <dbReference type="EMBL" id="CDQ80128.1"/>
    </source>
</evidence>
<evidence type="ECO:0000313" key="2">
    <source>
        <dbReference type="Proteomes" id="UP000193380"/>
    </source>
</evidence>
<dbReference type="Proteomes" id="UP000193380">
    <property type="component" value="Unassembled WGS sequence"/>
</dbReference>
<dbReference type="STRING" id="8022.A0A060XKJ9"/>
<dbReference type="Gene3D" id="3.30.420.10">
    <property type="entry name" value="Ribonuclease H-like superfamily/Ribonuclease H"/>
    <property type="match status" value="1"/>
</dbReference>
<dbReference type="GO" id="GO:0003676">
    <property type="term" value="F:nucleic acid binding"/>
    <property type="evidence" value="ECO:0007669"/>
    <property type="project" value="InterPro"/>
</dbReference>
<dbReference type="PaxDb" id="8022-A0A060XKJ9"/>
<reference evidence="1" key="2">
    <citation type="submission" date="2014-03" db="EMBL/GenBank/DDBJ databases">
        <authorList>
            <person name="Genoscope - CEA"/>
        </authorList>
    </citation>
    <scope>NUCLEOTIDE SEQUENCE</scope>
</reference>
<dbReference type="EMBL" id="FR905553">
    <property type="protein sequence ID" value="CDQ80128.1"/>
    <property type="molecule type" value="Genomic_DNA"/>
</dbReference>
<proteinExistence type="predicted"/>
<accession>A0A060XKJ9</accession>
<dbReference type="AlphaFoldDB" id="A0A060XKJ9"/>
<protein>
    <recommendedName>
        <fullName evidence="3">Transposase Tc1-like domain-containing protein</fullName>
    </recommendedName>
</protein>
<organism evidence="1 2">
    <name type="scientific">Oncorhynchus mykiss</name>
    <name type="common">Rainbow trout</name>
    <name type="synonym">Salmo gairdneri</name>
    <dbReference type="NCBI Taxonomy" id="8022"/>
    <lineage>
        <taxon>Eukaryota</taxon>
        <taxon>Metazoa</taxon>
        <taxon>Chordata</taxon>
        <taxon>Craniata</taxon>
        <taxon>Vertebrata</taxon>
        <taxon>Euteleostomi</taxon>
        <taxon>Actinopterygii</taxon>
        <taxon>Neopterygii</taxon>
        <taxon>Teleostei</taxon>
        <taxon>Protacanthopterygii</taxon>
        <taxon>Salmoniformes</taxon>
        <taxon>Salmonidae</taxon>
        <taxon>Salmoninae</taxon>
        <taxon>Oncorhynchus</taxon>
    </lineage>
</organism>
<reference evidence="1" key="1">
    <citation type="journal article" date="2014" name="Nat. Commun.">
        <title>The rainbow trout genome provides novel insights into evolution after whole-genome duplication in vertebrates.</title>
        <authorList>
            <person name="Berthelot C."/>
            <person name="Brunet F."/>
            <person name="Chalopin D."/>
            <person name="Juanchich A."/>
            <person name="Bernard M."/>
            <person name="Noel B."/>
            <person name="Bento P."/>
            <person name="Da Silva C."/>
            <person name="Labadie K."/>
            <person name="Alberti A."/>
            <person name="Aury J.M."/>
            <person name="Louis A."/>
            <person name="Dehais P."/>
            <person name="Bardou P."/>
            <person name="Montfort J."/>
            <person name="Klopp C."/>
            <person name="Cabau C."/>
            <person name="Gaspin C."/>
            <person name="Thorgaard G.H."/>
            <person name="Boussaha M."/>
            <person name="Quillet E."/>
            <person name="Guyomard R."/>
            <person name="Galiana D."/>
            <person name="Bobe J."/>
            <person name="Volff J.N."/>
            <person name="Genet C."/>
            <person name="Wincker P."/>
            <person name="Jaillon O."/>
            <person name="Roest Crollius H."/>
            <person name="Guiguen Y."/>
        </authorList>
    </citation>
    <scope>NUCLEOTIDE SEQUENCE [LARGE SCALE GENOMIC DNA]</scope>
</reference>
<name>A0A060XKJ9_ONCMY</name>
<evidence type="ECO:0008006" key="3">
    <source>
        <dbReference type="Google" id="ProtNLM"/>
    </source>
</evidence>